<evidence type="ECO:0000313" key="3">
    <source>
        <dbReference type="Proteomes" id="UP001597403"/>
    </source>
</evidence>
<comment type="caution">
    <text evidence="2">The sequence shown here is derived from an EMBL/GenBank/DDBJ whole genome shotgun (WGS) entry which is preliminary data.</text>
</comment>
<keyword evidence="1" id="KW-1133">Transmembrane helix</keyword>
<gene>
    <name evidence="2" type="ORF">ACFSGI_00450</name>
</gene>
<dbReference type="RefSeq" id="WP_379282141.1">
    <property type="nucleotide sequence ID" value="NZ_JBHUGF010000001.1"/>
</dbReference>
<dbReference type="EMBL" id="JBHUGF010000001">
    <property type="protein sequence ID" value="MFD1988437.1"/>
    <property type="molecule type" value="Genomic_DNA"/>
</dbReference>
<dbReference type="Proteomes" id="UP001597403">
    <property type="component" value="Unassembled WGS sequence"/>
</dbReference>
<proteinExistence type="predicted"/>
<reference evidence="3" key="1">
    <citation type="journal article" date="2019" name="Int. J. Syst. Evol. Microbiol.">
        <title>The Global Catalogue of Microorganisms (GCM) 10K type strain sequencing project: providing services to taxonomists for standard genome sequencing and annotation.</title>
        <authorList>
            <consortium name="The Broad Institute Genomics Platform"/>
            <consortium name="The Broad Institute Genome Sequencing Center for Infectious Disease"/>
            <person name="Wu L."/>
            <person name="Ma J."/>
        </authorList>
    </citation>
    <scope>NUCLEOTIDE SEQUENCE [LARGE SCALE GENOMIC DNA]</scope>
    <source>
        <strain evidence="3">CGMCC 1.15067</strain>
    </source>
</reference>
<protein>
    <submittedName>
        <fullName evidence="2">Uncharacterized protein</fullName>
    </submittedName>
</protein>
<keyword evidence="1" id="KW-0812">Transmembrane</keyword>
<accession>A0ABW4UQH7</accession>
<name>A0ABW4UQH7_9BACL</name>
<sequence length="43" mass="4995">MYYPLRYIEWSEAKQIEKGNMAIAQLLRSLIIGISFVIGTFVM</sequence>
<evidence type="ECO:0000256" key="1">
    <source>
        <dbReference type="SAM" id="Phobius"/>
    </source>
</evidence>
<evidence type="ECO:0000313" key="2">
    <source>
        <dbReference type="EMBL" id="MFD1988437.1"/>
    </source>
</evidence>
<keyword evidence="3" id="KW-1185">Reference proteome</keyword>
<organism evidence="2 3">
    <name type="scientific">Paenibacillus nicotianae</name>
    <dbReference type="NCBI Taxonomy" id="1526551"/>
    <lineage>
        <taxon>Bacteria</taxon>
        <taxon>Bacillati</taxon>
        <taxon>Bacillota</taxon>
        <taxon>Bacilli</taxon>
        <taxon>Bacillales</taxon>
        <taxon>Paenibacillaceae</taxon>
        <taxon>Paenibacillus</taxon>
    </lineage>
</organism>
<keyword evidence="1" id="KW-0472">Membrane</keyword>
<feature type="transmembrane region" description="Helical" evidence="1">
    <location>
        <begin position="21"/>
        <end position="42"/>
    </location>
</feature>